<keyword evidence="9 14" id="KW-1133">Transmembrane helix</keyword>
<evidence type="ECO:0000256" key="14">
    <source>
        <dbReference type="SAM" id="Phobius"/>
    </source>
</evidence>
<feature type="region of interest" description="Disordered" evidence="13">
    <location>
        <begin position="47"/>
        <end position="71"/>
    </location>
</feature>
<feature type="compositionally biased region" description="Pro residues" evidence="13">
    <location>
        <begin position="59"/>
        <end position="69"/>
    </location>
</feature>
<dbReference type="NCBIfam" id="TIGR03921">
    <property type="entry name" value="T7SS_mycosin"/>
    <property type="match status" value="1"/>
</dbReference>
<comment type="subcellular location">
    <subcellularLocation>
        <location evidence="1">Cell membrane</location>
        <topology evidence="1">Single-pass membrane protein</topology>
    </subcellularLocation>
</comment>
<reference evidence="16 17" key="1">
    <citation type="submission" date="2018-11" db="EMBL/GenBank/DDBJ databases">
        <title>Rhodococcus spongicola sp. nov. and Rhodococcus xishaensis sp. nov. from marine sponges.</title>
        <authorList>
            <person name="Li L."/>
            <person name="Lin H.W."/>
        </authorList>
    </citation>
    <scope>NUCLEOTIDE SEQUENCE [LARGE SCALE GENOMIC DNA]</scope>
    <source>
        <strain evidence="16 17">CCTCC AB2014297</strain>
    </source>
</reference>
<protein>
    <submittedName>
        <fullName evidence="16">Type VII secretion-associated serine protease mycosin</fullName>
    </submittedName>
</protein>
<keyword evidence="4 11" id="KW-0645">Protease</keyword>
<dbReference type="InterPro" id="IPR015500">
    <property type="entry name" value="Peptidase_S8_subtilisin-rel"/>
</dbReference>
<dbReference type="EMBL" id="RKLP01000001">
    <property type="protein sequence ID" value="RVW11566.1"/>
    <property type="molecule type" value="Genomic_DNA"/>
</dbReference>
<keyword evidence="7 11" id="KW-0378">Hydrolase</keyword>
<keyword evidence="3" id="KW-1003">Cell membrane</keyword>
<dbReference type="GO" id="GO:0016485">
    <property type="term" value="P:protein processing"/>
    <property type="evidence" value="ECO:0007669"/>
    <property type="project" value="TreeGrafter"/>
</dbReference>
<evidence type="ECO:0000313" key="17">
    <source>
        <dbReference type="Proteomes" id="UP000286208"/>
    </source>
</evidence>
<dbReference type="AlphaFoldDB" id="A0A3S3D2Q4"/>
<dbReference type="InterPro" id="IPR000209">
    <property type="entry name" value="Peptidase_S8/S53_dom"/>
</dbReference>
<dbReference type="PANTHER" id="PTHR42884:SF14">
    <property type="entry name" value="NEUROENDOCRINE CONVERTASE 1"/>
    <property type="match status" value="1"/>
</dbReference>
<evidence type="ECO:0000259" key="15">
    <source>
        <dbReference type="Pfam" id="PF00082"/>
    </source>
</evidence>
<evidence type="ECO:0000256" key="10">
    <source>
        <dbReference type="ARBA" id="ARBA00023136"/>
    </source>
</evidence>
<evidence type="ECO:0000256" key="6">
    <source>
        <dbReference type="ARBA" id="ARBA00022729"/>
    </source>
</evidence>
<evidence type="ECO:0000313" key="16">
    <source>
        <dbReference type="EMBL" id="RVW11566.1"/>
    </source>
</evidence>
<comment type="similarity">
    <text evidence="2 11 12">Belongs to the peptidase S8 family.</text>
</comment>
<dbReference type="OrthoDB" id="9798386at2"/>
<evidence type="ECO:0000256" key="11">
    <source>
        <dbReference type="PROSITE-ProRule" id="PRU01240"/>
    </source>
</evidence>
<dbReference type="InterPro" id="IPR036852">
    <property type="entry name" value="Peptidase_S8/S53_dom_sf"/>
</dbReference>
<dbReference type="GO" id="GO:0004252">
    <property type="term" value="F:serine-type endopeptidase activity"/>
    <property type="evidence" value="ECO:0007669"/>
    <property type="project" value="UniProtKB-UniRule"/>
</dbReference>
<feature type="active site" description="Charge relay system" evidence="11">
    <location>
        <position position="148"/>
    </location>
</feature>
<keyword evidence="8 11" id="KW-0720">Serine protease</keyword>
<dbReference type="PROSITE" id="PS00136">
    <property type="entry name" value="SUBTILASE_ASP"/>
    <property type="match status" value="1"/>
</dbReference>
<keyword evidence="5 14" id="KW-0812">Transmembrane</keyword>
<dbReference type="GO" id="GO:0005886">
    <property type="term" value="C:plasma membrane"/>
    <property type="evidence" value="ECO:0007669"/>
    <property type="project" value="UniProtKB-SubCell"/>
</dbReference>
<accession>A0A3S3D2Q4</accession>
<evidence type="ECO:0000256" key="12">
    <source>
        <dbReference type="RuleBase" id="RU003355"/>
    </source>
</evidence>
<sequence>MLGVRTLRRHPRAVSGIVAGTARSRLLRTSAVAILIALTASLGTGAAGAVAPAPVDPGRLPPPSRPAPLAPTEQRNACAVALPMGDSPDVPLPQRTMDFASVWPLTRGQGQTVAVIDTGVTRHPRLPGLIPGGDYVSNGDGTADCDAHGTIVAGLIAAAPVPGSGFSGGAPDARIITIRQSSANFSEARRRDDPNDVQNSSGYGNTQTMAMAVRQAADMGATVINISEVACRSAADGIGDQSLGAAVQYAATVKNAVVVAAAGNFGSGGCATQNPAPDPLNPNANQWDSVSMIATPAWYDDYVLTVGSANPDGSPSEFSLGGPWVDVAAPGTRIVSLNSDGRGQTQQWVTGQGEQRPFDGTSFAAPLVAATAALVRARHPQLTAQQVIARIEATAQAPAEGWNPFVGHGVVDPAAAVSADLPLDGVATDAARSTPVAAPAPPPAPDTRPRTVALAATGGIAAVVLLGVLASYPLRRRRTMQQQGRTM</sequence>
<feature type="transmembrane region" description="Helical" evidence="14">
    <location>
        <begin position="452"/>
        <end position="472"/>
    </location>
</feature>
<evidence type="ECO:0000256" key="2">
    <source>
        <dbReference type="ARBA" id="ARBA00011073"/>
    </source>
</evidence>
<keyword evidence="17" id="KW-1185">Reference proteome</keyword>
<dbReference type="Gene3D" id="3.40.50.200">
    <property type="entry name" value="Peptidase S8/S53 domain"/>
    <property type="match status" value="1"/>
</dbReference>
<dbReference type="InterPro" id="IPR023828">
    <property type="entry name" value="Peptidase_S8_Ser-AS"/>
</dbReference>
<name>A0A3S3D2Q4_9NOCA</name>
<comment type="caution">
    <text evidence="16">The sequence shown here is derived from an EMBL/GenBank/DDBJ whole genome shotgun (WGS) entry which is preliminary data.</text>
</comment>
<evidence type="ECO:0000256" key="13">
    <source>
        <dbReference type="SAM" id="MobiDB-lite"/>
    </source>
</evidence>
<gene>
    <name evidence="16" type="primary">mycP</name>
    <name evidence="16" type="ORF">EGT67_03970</name>
</gene>
<dbReference type="PROSITE" id="PS51892">
    <property type="entry name" value="SUBTILASE"/>
    <property type="match status" value="1"/>
</dbReference>
<evidence type="ECO:0000256" key="9">
    <source>
        <dbReference type="ARBA" id="ARBA00022989"/>
    </source>
</evidence>
<dbReference type="Proteomes" id="UP000286208">
    <property type="component" value="Unassembled WGS sequence"/>
</dbReference>
<dbReference type="InterPro" id="IPR022398">
    <property type="entry name" value="Peptidase_S8_His-AS"/>
</dbReference>
<dbReference type="PROSITE" id="PS00138">
    <property type="entry name" value="SUBTILASE_SER"/>
    <property type="match status" value="1"/>
</dbReference>
<dbReference type="InterPro" id="IPR023827">
    <property type="entry name" value="Peptidase_S8_Asp-AS"/>
</dbReference>
<keyword evidence="10 14" id="KW-0472">Membrane</keyword>
<evidence type="ECO:0000256" key="4">
    <source>
        <dbReference type="ARBA" id="ARBA00022670"/>
    </source>
</evidence>
<dbReference type="InterPro" id="IPR023834">
    <property type="entry name" value="T7SS_pept_S8A_mycosin"/>
</dbReference>
<evidence type="ECO:0000256" key="3">
    <source>
        <dbReference type="ARBA" id="ARBA00022475"/>
    </source>
</evidence>
<organism evidence="16 17">
    <name type="scientific">Prescottella agglutinans</name>
    <dbReference type="NCBI Taxonomy" id="1644129"/>
    <lineage>
        <taxon>Bacteria</taxon>
        <taxon>Bacillati</taxon>
        <taxon>Actinomycetota</taxon>
        <taxon>Actinomycetes</taxon>
        <taxon>Mycobacteriales</taxon>
        <taxon>Nocardiaceae</taxon>
        <taxon>Prescottella</taxon>
    </lineage>
</organism>
<keyword evidence="6" id="KW-0732">Signal</keyword>
<dbReference type="PRINTS" id="PR00723">
    <property type="entry name" value="SUBTILISIN"/>
</dbReference>
<feature type="active site" description="Charge relay system" evidence="11">
    <location>
        <position position="117"/>
    </location>
</feature>
<dbReference type="PANTHER" id="PTHR42884">
    <property type="entry name" value="PROPROTEIN CONVERTASE SUBTILISIN/KEXIN-RELATED"/>
    <property type="match status" value="1"/>
</dbReference>
<feature type="active site" description="Charge relay system" evidence="11">
    <location>
        <position position="362"/>
    </location>
</feature>
<dbReference type="Pfam" id="PF00082">
    <property type="entry name" value="Peptidase_S8"/>
    <property type="match status" value="1"/>
</dbReference>
<feature type="domain" description="Peptidase S8/S53" evidence="15">
    <location>
        <begin position="108"/>
        <end position="409"/>
    </location>
</feature>
<evidence type="ECO:0000256" key="7">
    <source>
        <dbReference type="ARBA" id="ARBA00022801"/>
    </source>
</evidence>
<evidence type="ECO:0000256" key="8">
    <source>
        <dbReference type="ARBA" id="ARBA00022825"/>
    </source>
</evidence>
<evidence type="ECO:0000256" key="1">
    <source>
        <dbReference type="ARBA" id="ARBA00004162"/>
    </source>
</evidence>
<proteinExistence type="inferred from homology"/>
<feature type="region of interest" description="Disordered" evidence="13">
    <location>
        <begin position="184"/>
        <end position="205"/>
    </location>
</feature>
<feature type="compositionally biased region" description="Polar residues" evidence="13">
    <location>
        <begin position="196"/>
        <end position="205"/>
    </location>
</feature>
<dbReference type="SUPFAM" id="SSF52743">
    <property type="entry name" value="Subtilisin-like"/>
    <property type="match status" value="1"/>
</dbReference>
<evidence type="ECO:0000256" key="5">
    <source>
        <dbReference type="ARBA" id="ARBA00022692"/>
    </source>
</evidence>
<dbReference type="PROSITE" id="PS00137">
    <property type="entry name" value="SUBTILASE_HIS"/>
    <property type="match status" value="1"/>
</dbReference>